<dbReference type="OrthoDB" id="8933861at2759"/>
<evidence type="ECO:0000256" key="1">
    <source>
        <dbReference type="SAM" id="Coils"/>
    </source>
</evidence>
<organism evidence="3 4">
    <name type="scientific">Leptobrachium leishanense</name>
    <name type="common">Leishan spiny toad</name>
    <dbReference type="NCBI Taxonomy" id="445787"/>
    <lineage>
        <taxon>Eukaryota</taxon>
        <taxon>Metazoa</taxon>
        <taxon>Chordata</taxon>
        <taxon>Craniata</taxon>
        <taxon>Vertebrata</taxon>
        <taxon>Euteleostomi</taxon>
        <taxon>Amphibia</taxon>
        <taxon>Batrachia</taxon>
        <taxon>Anura</taxon>
        <taxon>Pelobatoidea</taxon>
        <taxon>Megophryidae</taxon>
        <taxon>Leptobrachium</taxon>
    </lineage>
</organism>
<name>A0A8C5WM23_9ANUR</name>
<evidence type="ECO:0000313" key="4">
    <source>
        <dbReference type="Proteomes" id="UP000694569"/>
    </source>
</evidence>
<proteinExistence type="predicted"/>
<dbReference type="Proteomes" id="UP000694569">
    <property type="component" value="Unplaced"/>
</dbReference>
<dbReference type="InterPro" id="IPR004244">
    <property type="entry name" value="Transposase_22"/>
</dbReference>
<dbReference type="GeneTree" id="ENSGT01010000228628"/>
<keyword evidence="4" id="KW-1185">Reference proteome</keyword>
<sequence>MDAWEAPAEVLQLLRSLPTKQDLTVANTVLRQSLAADIQLLRDDIAGLRDRLERVENGHRDQSTLITETSSRVDTHHHLLHTLTRHVEDLENRGRRQNVRIRGLPEGEGSPAELGRILLRLFNTILGRDHTSHIDIERYHRALRPKGPADAPPRDVICFFLRFGVKEEIMRRARERPHIKFEGVTIALFHDVSPITLHTRRALRPLTMALQKENLQYRWLHPFGIQVRTPHGPVTARNEADLGGFLRALHLPPTTLLSWPDPTATYAPETPLPQRHHRPKHPRRESPQSATFTPSSSQEG</sequence>
<dbReference type="Gene3D" id="3.30.70.1820">
    <property type="entry name" value="L1 transposable element, RRM domain"/>
    <property type="match status" value="1"/>
</dbReference>
<evidence type="ECO:0000256" key="2">
    <source>
        <dbReference type="SAM" id="MobiDB-lite"/>
    </source>
</evidence>
<evidence type="ECO:0000313" key="3">
    <source>
        <dbReference type="Ensembl" id="ENSLLEP00000047857.1"/>
    </source>
</evidence>
<dbReference type="AlphaFoldDB" id="A0A8C5WM23"/>
<protein>
    <recommendedName>
        <fullName evidence="5">L1 transposable element RRM domain-containing protein</fullName>
    </recommendedName>
</protein>
<reference evidence="3" key="2">
    <citation type="submission" date="2025-09" db="UniProtKB">
        <authorList>
            <consortium name="Ensembl"/>
        </authorList>
    </citation>
    <scope>IDENTIFICATION</scope>
</reference>
<accession>A0A8C5WM23</accession>
<evidence type="ECO:0008006" key="5">
    <source>
        <dbReference type="Google" id="ProtNLM"/>
    </source>
</evidence>
<reference evidence="3" key="1">
    <citation type="submission" date="2025-08" db="UniProtKB">
        <authorList>
            <consortium name="Ensembl"/>
        </authorList>
    </citation>
    <scope>IDENTIFICATION</scope>
</reference>
<dbReference type="Ensembl" id="ENSLLET00000049735.1">
    <property type="protein sequence ID" value="ENSLLEP00000047857.1"/>
    <property type="gene ID" value="ENSLLEG00000030217.1"/>
</dbReference>
<feature type="compositionally biased region" description="Basic residues" evidence="2">
    <location>
        <begin position="274"/>
        <end position="283"/>
    </location>
</feature>
<dbReference type="PANTHER" id="PTHR11505">
    <property type="entry name" value="L1 TRANSPOSABLE ELEMENT-RELATED"/>
    <property type="match status" value="1"/>
</dbReference>
<keyword evidence="1" id="KW-0175">Coiled coil</keyword>
<feature type="compositionally biased region" description="Polar residues" evidence="2">
    <location>
        <begin position="287"/>
        <end position="300"/>
    </location>
</feature>
<feature type="coiled-coil region" evidence="1">
    <location>
        <begin position="31"/>
        <end position="58"/>
    </location>
</feature>
<feature type="region of interest" description="Disordered" evidence="2">
    <location>
        <begin position="260"/>
        <end position="300"/>
    </location>
</feature>